<dbReference type="STRING" id="1642818.AWE51_25230"/>
<dbReference type="Pfam" id="PF12040">
    <property type="entry name" value="DUF3526"/>
    <property type="match status" value="1"/>
</dbReference>
<keyword evidence="1" id="KW-1133">Transmembrane helix</keyword>
<dbReference type="GO" id="GO:0140359">
    <property type="term" value="F:ABC-type transporter activity"/>
    <property type="evidence" value="ECO:0007669"/>
    <property type="project" value="InterPro"/>
</dbReference>
<sequence length="448" mass="51661">MITYKLFLQQCIRSKEVWISLLLITLLGIISLVIGSKHLVRQQEAIAEIKTYQQQHFDRQASLHNEDLGLLLYYTKFAYVNNLNPLAGISIGQGDVNPTVKRISIKTFEAQKFDTDLVNPMNLQSGNLDLSFVIIYLFPLLVIVLTFNALSEETETGTWRLVAIQTKSKLGFLISKLLIRLALLYIVLIFLFCIAKFMLNIPINDSFLSILGLSMLYVIFWFTLSFFVISFKKSSGFNALLLLSIWLILIILLPAGINAYISSKYPVPEALSTAIAQRDGYHTKWDTEKLPTIKKFYSHYPQFKKYGYPTDGFNWLWYYAMQQMGDDDSKNQREALSKKIKLRERTSKQIASVIPNMQLQLAFNLLAGTSMSQHMEYLQGTEGFHEELRLFFYPKIFEKQQADTIDWHRFKPKYYEAKTDINPFKSMIPLLLASGVMILISIPLTRKL</sequence>
<dbReference type="Proteomes" id="UP000076715">
    <property type="component" value="Unassembled WGS sequence"/>
</dbReference>
<gene>
    <name evidence="2" type="ORF">AWE51_25230</name>
</gene>
<evidence type="ECO:0000313" key="2">
    <source>
        <dbReference type="EMBL" id="KZS40148.1"/>
    </source>
</evidence>
<dbReference type="EMBL" id="LQRT01000016">
    <property type="protein sequence ID" value="KZS40148.1"/>
    <property type="molecule type" value="Genomic_DNA"/>
</dbReference>
<dbReference type="OrthoDB" id="6016419at2"/>
<dbReference type="PANTHER" id="PTHR43471">
    <property type="entry name" value="ABC TRANSPORTER PERMEASE"/>
    <property type="match status" value="1"/>
</dbReference>
<dbReference type="AlphaFoldDB" id="A0A162ZZ50"/>
<feature type="transmembrane region" description="Helical" evidence="1">
    <location>
        <begin position="130"/>
        <end position="150"/>
    </location>
</feature>
<feature type="transmembrane region" description="Helical" evidence="1">
    <location>
        <begin position="237"/>
        <end position="261"/>
    </location>
</feature>
<dbReference type="GO" id="GO:0005886">
    <property type="term" value="C:plasma membrane"/>
    <property type="evidence" value="ECO:0007669"/>
    <property type="project" value="UniProtKB-SubCell"/>
</dbReference>
<keyword evidence="1" id="KW-0472">Membrane</keyword>
<feature type="transmembrane region" description="Helical" evidence="1">
    <location>
        <begin position="17"/>
        <end position="35"/>
    </location>
</feature>
<name>A0A162ZZ50_9FLAO</name>
<feature type="transmembrane region" description="Helical" evidence="1">
    <location>
        <begin position="170"/>
        <end position="195"/>
    </location>
</feature>
<reference evidence="2 3" key="1">
    <citation type="submission" date="2016-01" db="EMBL/GenBank/DDBJ databases">
        <title>The draft genome sequence of Aquimarina sp. RZW4-3-2.</title>
        <authorList>
            <person name="Wang Y."/>
        </authorList>
    </citation>
    <scope>NUCLEOTIDE SEQUENCE [LARGE SCALE GENOMIC DNA]</scope>
    <source>
        <strain evidence="2 3">RZW4-3-2</strain>
    </source>
</reference>
<dbReference type="Pfam" id="PF12679">
    <property type="entry name" value="ABC2_membrane_2"/>
    <property type="match status" value="1"/>
</dbReference>
<keyword evidence="1" id="KW-0812">Transmembrane</keyword>
<dbReference type="RefSeq" id="WP_066314848.1">
    <property type="nucleotide sequence ID" value="NZ_LQRT01000016.1"/>
</dbReference>
<keyword evidence="3" id="KW-1185">Reference proteome</keyword>
<evidence type="ECO:0000256" key="1">
    <source>
        <dbReference type="SAM" id="Phobius"/>
    </source>
</evidence>
<evidence type="ECO:0000313" key="3">
    <source>
        <dbReference type="Proteomes" id="UP000076715"/>
    </source>
</evidence>
<feature type="transmembrane region" description="Helical" evidence="1">
    <location>
        <begin position="207"/>
        <end position="231"/>
    </location>
</feature>
<accession>A0A162ZZ50</accession>
<dbReference type="InterPro" id="IPR021913">
    <property type="entry name" value="DUF3526"/>
</dbReference>
<dbReference type="PANTHER" id="PTHR43471:SF1">
    <property type="entry name" value="ABC TRANSPORTER PERMEASE PROTEIN NOSY-RELATED"/>
    <property type="match status" value="1"/>
</dbReference>
<proteinExistence type="predicted"/>
<protein>
    <submittedName>
        <fullName evidence="2">ABC transporter permease</fullName>
    </submittedName>
</protein>
<comment type="caution">
    <text evidence="2">The sequence shown here is derived from an EMBL/GenBank/DDBJ whole genome shotgun (WGS) entry which is preliminary data.</text>
</comment>
<organism evidence="2 3">
    <name type="scientific">Aquimarina aggregata</name>
    <dbReference type="NCBI Taxonomy" id="1642818"/>
    <lineage>
        <taxon>Bacteria</taxon>
        <taxon>Pseudomonadati</taxon>
        <taxon>Bacteroidota</taxon>
        <taxon>Flavobacteriia</taxon>
        <taxon>Flavobacteriales</taxon>
        <taxon>Flavobacteriaceae</taxon>
        <taxon>Aquimarina</taxon>
    </lineage>
</organism>